<evidence type="ECO:0000313" key="1">
    <source>
        <dbReference type="EMBL" id="CAE8632013.1"/>
    </source>
</evidence>
<dbReference type="PROSITE" id="PS51257">
    <property type="entry name" value="PROKAR_LIPOPROTEIN"/>
    <property type="match status" value="1"/>
</dbReference>
<dbReference type="Proteomes" id="UP000654075">
    <property type="component" value="Unassembled WGS sequence"/>
</dbReference>
<proteinExistence type="predicted"/>
<accession>A0A813H312</accession>
<keyword evidence="2" id="KW-1185">Reference proteome</keyword>
<dbReference type="AlphaFoldDB" id="A0A813H312"/>
<comment type="caution">
    <text evidence="1">The sequence shown here is derived from an EMBL/GenBank/DDBJ whole genome shotgun (WGS) entry which is preliminary data.</text>
</comment>
<reference evidence="1" key="1">
    <citation type="submission" date="2021-02" db="EMBL/GenBank/DDBJ databases">
        <authorList>
            <person name="Dougan E. K."/>
            <person name="Rhodes N."/>
            <person name="Thang M."/>
            <person name="Chan C."/>
        </authorList>
    </citation>
    <scope>NUCLEOTIDE SEQUENCE</scope>
</reference>
<evidence type="ECO:0000313" key="2">
    <source>
        <dbReference type="Proteomes" id="UP000654075"/>
    </source>
</evidence>
<organism evidence="1 2">
    <name type="scientific">Polarella glacialis</name>
    <name type="common">Dinoflagellate</name>
    <dbReference type="NCBI Taxonomy" id="89957"/>
    <lineage>
        <taxon>Eukaryota</taxon>
        <taxon>Sar</taxon>
        <taxon>Alveolata</taxon>
        <taxon>Dinophyceae</taxon>
        <taxon>Suessiales</taxon>
        <taxon>Suessiaceae</taxon>
        <taxon>Polarella</taxon>
    </lineage>
</organism>
<gene>
    <name evidence="1" type="ORF">PGLA1383_LOCUS48013</name>
</gene>
<name>A0A813H312_POLGL</name>
<protein>
    <submittedName>
        <fullName evidence="1">Uncharacterized protein</fullName>
    </submittedName>
</protein>
<sequence>MTATKGNCTAPISVGCIKIWQSLDPIRRLRQDPGYKADRIALQEVYESLTGAGKVDGEPPPMDYVTIAVFEAVSGGHWAQRPAVGGTMWMVRNLSPLIAPWAVTELQFFEDQLCTMPIYGKPISSGTYGALMEGENNVFDGDLLTHWRAQCPWAGCAMREAWIGLDFGTNQQRKVRCMRIYQSVNDPMAKVSEYPSFTFGFELMEWGGKDWGLSEVFWDPAVLVNVPATLRPTLASPFMGGAPGVWEDTRPQSRAAWRLANDDYTRANWKVHELEFYEAPNCLGDKLVGEPISMQGPSNY</sequence>
<dbReference type="EMBL" id="CAJNNV010030282">
    <property type="protein sequence ID" value="CAE8632013.1"/>
    <property type="molecule type" value="Genomic_DNA"/>
</dbReference>
<feature type="non-terminal residue" evidence="1">
    <location>
        <position position="300"/>
    </location>
</feature>
<dbReference type="OrthoDB" id="482885at2759"/>